<dbReference type="PANTHER" id="PTHR47691">
    <property type="entry name" value="REGULATOR-RELATED"/>
    <property type="match status" value="1"/>
</dbReference>
<accession>A0ABN3V8T7</accession>
<evidence type="ECO:0000313" key="4">
    <source>
        <dbReference type="Proteomes" id="UP001500979"/>
    </source>
</evidence>
<reference evidence="3 4" key="1">
    <citation type="journal article" date="2019" name="Int. J. Syst. Evol. Microbiol.">
        <title>The Global Catalogue of Microorganisms (GCM) 10K type strain sequencing project: providing services to taxonomists for standard genome sequencing and annotation.</title>
        <authorList>
            <consortium name="The Broad Institute Genomics Platform"/>
            <consortium name="The Broad Institute Genome Sequencing Center for Infectious Disease"/>
            <person name="Wu L."/>
            <person name="Ma J."/>
        </authorList>
    </citation>
    <scope>NUCLEOTIDE SEQUENCE [LARGE SCALE GENOMIC DNA]</scope>
    <source>
        <strain evidence="3 4">JCM 9383</strain>
    </source>
</reference>
<dbReference type="InterPro" id="IPR027417">
    <property type="entry name" value="P-loop_NTPase"/>
</dbReference>
<dbReference type="InterPro" id="IPR002182">
    <property type="entry name" value="NB-ARC"/>
</dbReference>
<dbReference type="PRINTS" id="PR00364">
    <property type="entry name" value="DISEASERSIST"/>
</dbReference>
<sequence length="712" mass="76931">MLGRDTVGDPTGGTHNSASSAENVVQAQNVHGDVHIHGRGRHVVPRQLPATVRHFINRTVEQDALTTLLKGAGDDHTVLVSTVDGLAGVGKSTLVVQWAHQMRERFADGELYVNLRGFDPAAEPMTPAEALAGFLTALGVAPEALPVSEDARAAQFRTLLHGRRMLLVLDNARDTEQVLPLLPGSAGCLVVVTSRQRLDGLIAHHGAQRVALATLTRDEGRQLLASYVGADRLASEPEAVAALLDHCAGLPLALTLVAVQAAAEPDVPLDDLATDLRDERDRLDALDAGGRTGIRAVFSWSYRTLSAEAARLFRLLGLPNSPDISAGAAAALAGVDRRRIRRVLAELSRAHLVTRRAGDRYVFHDLLRAYARERAQADDDEAERVAAVERLLDHYLYATYAANRQLAPGRDLPDLEYVDRQLSKEFASYEKALAWWDAEYASVLAIIRQAVALRMSRGPWLAHAASYPLKLRGLIDELKASSTDAIRGAQESGDRPAQARLLADLATAHRFLGEWDAAVRCWQASAELFADLGEHRWVALNHTAVGEVLVTVGRYAEAADSARRSLRMQDGAPAIQALDHGFADTVLGLALAHLGDFTAAFAHLHRSIENSSDQFLMGYTLTNLGSAYLLSGDTENAVNAYHRAVEHRRNLGHALGEATSLTKLGEALQASGDAEAARETWQSALAIFERLGHPDAEVVRAHLNALDAGDPD</sequence>
<evidence type="ECO:0000313" key="3">
    <source>
        <dbReference type="EMBL" id="GAA2778723.1"/>
    </source>
</evidence>
<name>A0ABN3V8T7_9PSEU</name>
<keyword evidence="4" id="KW-1185">Reference proteome</keyword>
<dbReference type="Proteomes" id="UP001500979">
    <property type="component" value="Unassembled WGS sequence"/>
</dbReference>
<dbReference type="PROSITE" id="PS50005">
    <property type="entry name" value="TPR"/>
    <property type="match status" value="1"/>
</dbReference>
<dbReference type="SUPFAM" id="SSF48452">
    <property type="entry name" value="TPR-like"/>
    <property type="match status" value="2"/>
</dbReference>
<evidence type="ECO:0000256" key="1">
    <source>
        <dbReference type="PROSITE-ProRule" id="PRU00339"/>
    </source>
</evidence>
<feature type="domain" description="NB-ARC" evidence="2">
    <location>
        <begin position="75"/>
        <end position="232"/>
    </location>
</feature>
<organism evidence="3 4">
    <name type="scientific">Saccharopolyspora taberi</name>
    <dbReference type="NCBI Taxonomy" id="60895"/>
    <lineage>
        <taxon>Bacteria</taxon>
        <taxon>Bacillati</taxon>
        <taxon>Actinomycetota</taxon>
        <taxon>Actinomycetes</taxon>
        <taxon>Pseudonocardiales</taxon>
        <taxon>Pseudonocardiaceae</taxon>
        <taxon>Saccharopolyspora</taxon>
    </lineage>
</organism>
<dbReference type="InterPro" id="IPR011990">
    <property type="entry name" value="TPR-like_helical_dom_sf"/>
</dbReference>
<gene>
    <name evidence="3" type="ORF">GCM10010470_10200</name>
</gene>
<dbReference type="EMBL" id="BAAAUX010000005">
    <property type="protein sequence ID" value="GAA2778723.1"/>
    <property type="molecule type" value="Genomic_DNA"/>
</dbReference>
<dbReference type="Pfam" id="PF00931">
    <property type="entry name" value="NB-ARC"/>
    <property type="match status" value="1"/>
</dbReference>
<comment type="caution">
    <text evidence="3">The sequence shown here is derived from an EMBL/GenBank/DDBJ whole genome shotgun (WGS) entry which is preliminary data.</text>
</comment>
<dbReference type="SMART" id="SM00028">
    <property type="entry name" value="TPR"/>
    <property type="match status" value="4"/>
</dbReference>
<dbReference type="InterPro" id="IPR019734">
    <property type="entry name" value="TPR_rpt"/>
</dbReference>
<dbReference type="Gene3D" id="3.40.50.300">
    <property type="entry name" value="P-loop containing nucleotide triphosphate hydrolases"/>
    <property type="match status" value="1"/>
</dbReference>
<feature type="repeat" description="TPR" evidence="1">
    <location>
        <begin position="618"/>
        <end position="651"/>
    </location>
</feature>
<dbReference type="Pfam" id="PF13424">
    <property type="entry name" value="TPR_12"/>
    <property type="match status" value="2"/>
</dbReference>
<dbReference type="SUPFAM" id="SSF52540">
    <property type="entry name" value="P-loop containing nucleoside triphosphate hydrolases"/>
    <property type="match status" value="1"/>
</dbReference>
<dbReference type="Gene3D" id="1.25.40.10">
    <property type="entry name" value="Tetratricopeptide repeat domain"/>
    <property type="match status" value="2"/>
</dbReference>
<keyword evidence="1" id="KW-0802">TPR repeat</keyword>
<dbReference type="PANTHER" id="PTHR47691:SF3">
    <property type="entry name" value="HTH-TYPE TRANSCRIPTIONAL REGULATOR RV0890C-RELATED"/>
    <property type="match status" value="1"/>
</dbReference>
<evidence type="ECO:0000259" key="2">
    <source>
        <dbReference type="Pfam" id="PF00931"/>
    </source>
</evidence>
<proteinExistence type="predicted"/>
<protein>
    <recommendedName>
        <fullName evidence="2">NB-ARC domain-containing protein</fullName>
    </recommendedName>
</protein>